<dbReference type="InterPro" id="IPR020476">
    <property type="entry name" value="Nudix_hydrolase"/>
</dbReference>
<comment type="similarity">
    <text evidence="3">Belongs to the Nudix hydrolase family.</text>
</comment>
<dbReference type="InterPro" id="IPR029119">
    <property type="entry name" value="MutY_C"/>
</dbReference>
<evidence type="ECO:0000256" key="19">
    <source>
        <dbReference type="ARBA" id="ARBA00042798"/>
    </source>
</evidence>
<evidence type="ECO:0000256" key="4">
    <source>
        <dbReference type="ARBA" id="ARBA00012045"/>
    </source>
</evidence>
<comment type="catalytic activity">
    <reaction evidence="13">
        <text>8-oxo-dGTP + H2O = 8-oxo-dGMP + diphosphate + H(+)</text>
        <dbReference type="Rhea" id="RHEA:31575"/>
        <dbReference type="ChEBI" id="CHEBI:15377"/>
        <dbReference type="ChEBI" id="CHEBI:15378"/>
        <dbReference type="ChEBI" id="CHEBI:33019"/>
        <dbReference type="ChEBI" id="CHEBI:63224"/>
        <dbReference type="ChEBI" id="CHEBI:77896"/>
        <dbReference type="EC" id="3.6.1.55"/>
    </reaction>
</comment>
<evidence type="ECO:0000256" key="13">
    <source>
        <dbReference type="ARBA" id="ARBA00035861"/>
    </source>
</evidence>
<keyword evidence="9" id="KW-0227">DNA damage</keyword>
<comment type="catalytic activity">
    <reaction evidence="14">
        <text>8-oxo-GTP + H2O = 8-oxo-GMP + diphosphate + H(+)</text>
        <dbReference type="Rhea" id="RHEA:67616"/>
        <dbReference type="ChEBI" id="CHEBI:15377"/>
        <dbReference type="ChEBI" id="CHEBI:15378"/>
        <dbReference type="ChEBI" id="CHEBI:33019"/>
        <dbReference type="ChEBI" id="CHEBI:143553"/>
        <dbReference type="ChEBI" id="CHEBI:145694"/>
    </reaction>
</comment>
<dbReference type="InterPro" id="IPR023170">
    <property type="entry name" value="HhH_base_excis_C"/>
</dbReference>
<comment type="catalytic activity">
    <reaction evidence="1">
        <text>Hydrolyzes free adenine bases from 7,8-dihydro-8-oxoguanine:adenine mismatched double-stranded DNA, leaving an apurinic site.</text>
        <dbReference type="EC" id="3.2.2.31"/>
    </reaction>
</comment>
<evidence type="ECO:0000256" key="10">
    <source>
        <dbReference type="ARBA" id="ARBA00022801"/>
    </source>
</evidence>
<dbReference type="PANTHER" id="PTHR47707:SF1">
    <property type="entry name" value="NUDIX HYDROLASE FAMILY PROTEIN"/>
    <property type="match status" value="1"/>
</dbReference>
<keyword evidence="8" id="KW-0479">Metal-binding</keyword>
<evidence type="ECO:0000256" key="5">
    <source>
        <dbReference type="ARBA" id="ARBA00022023"/>
    </source>
</evidence>
<evidence type="ECO:0000256" key="15">
    <source>
        <dbReference type="ARBA" id="ARBA00038905"/>
    </source>
</evidence>
<evidence type="ECO:0000313" key="21">
    <source>
        <dbReference type="EMBL" id="MCW7753711.1"/>
    </source>
</evidence>
<gene>
    <name evidence="21" type="ORF">OOT00_06905</name>
</gene>
<dbReference type="EMBL" id="JAPFPW010000006">
    <property type="protein sequence ID" value="MCW7753711.1"/>
    <property type="molecule type" value="Genomic_DNA"/>
</dbReference>
<proteinExistence type="inferred from homology"/>
<feature type="domain" description="Nudix hydrolase" evidence="20">
    <location>
        <begin position="46"/>
        <end position="171"/>
    </location>
</feature>
<organism evidence="21 22">
    <name type="scientific">Desulfobotulus pelophilus</name>
    <dbReference type="NCBI Taxonomy" id="2823377"/>
    <lineage>
        <taxon>Bacteria</taxon>
        <taxon>Pseudomonadati</taxon>
        <taxon>Thermodesulfobacteriota</taxon>
        <taxon>Desulfobacteria</taxon>
        <taxon>Desulfobacterales</taxon>
        <taxon>Desulfobacteraceae</taxon>
        <taxon>Desulfobotulus</taxon>
    </lineage>
</organism>
<name>A0ABT3N8D3_9BACT</name>
<keyword evidence="7" id="KW-0235">DNA replication</keyword>
<evidence type="ECO:0000256" key="17">
    <source>
        <dbReference type="ARBA" id="ARBA00041592"/>
    </source>
</evidence>
<dbReference type="EC" id="3.2.2.31" evidence="4"/>
<dbReference type="InterPro" id="IPR047127">
    <property type="entry name" value="MutT-like"/>
</dbReference>
<keyword evidence="10" id="KW-0378">Hydrolase</keyword>
<dbReference type="SUPFAM" id="SSF48150">
    <property type="entry name" value="DNA-glycosylase"/>
    <property type="match status" value="1"/>
</dbReference>
<protein>
    <recommendedName>
        <fullName evidence="16">8-oxo-dGTP diphosphatase</fullName>
        <ecNumber evidence="4">3.2.2.31</ecNumber>
        <ecNumber evidence="15">3.6.1.55</ecNumber>
    </recommendedName>
    <alternativeName>
        <fullName evidence="19">7,8-dihydro-8-oxoguanine-triphosphatase</fullName>
    </alternativeName>
    <alternativeName>
        <fullName evidence="5">Adenine DNA glycosylase</fullName>
    </alternativeName>
    <alternativeName>
        <fullName evidence="18">Mutator protein MutT</fullName>
    </alternativeName>
    <alternativeName>
        <fullName evidence="17">dGTP pyrophosphohydrolase</fullName>
    </alternativeName>
</protein>
<dbReference type="Proteomes" id="UP001209681">
    <property type="component" value="Unassembled WGS sequence"/>
</dbReference>
<dbReference type="PANTHER" id="PTHR47707">
    <property type="entry name" value="8-OXO-DGTP DIPHOSPHATASE"/>
    <property type="match status" value="1"/>
</dbReference>
<evidence type="ECO:0000256" key="16">
    <source>
        <dbReference type="ARBA" id="ARBA00040794"/>
    </source>
</evidence>
<accession>A0ABT3N8D3</accession>
<dbReference type="PROSITE" id="PS51462">
    <property type="entry name" value="NUDIX"/>
    <property type="match status" value="1"/>
</dbReference>
<keyword evidence="6" id="KW-0515">Mutator protein</keyword>
<dbReference type="InterPro" id="IPR000086">
    <property type="entry name" value="NUDIX_hydrolase_dom"/>
</dbReference>
<evidence type="ECO:0000256" key="2">
    <source>
        <dbReference type="ARBA" id="ARBA00001946"/>
    </source>
</evidence>
<keyword evidence="22" id="KW-1185">Reference proteome</keyword>
<evidence type="ECO:0000259" key="20">
    <source>
        <dbReference type="PROSITE" id="PS51462"/>
    </source>
</evidence>
<evidence type="ECO:0000256" key="3">
    <source>
        <dbReference type="ARBA" id="ARBA00005582"/>
    </source>
</evidence>
<dbReference type="InterPro" id="IPR015797">
    <property type="entry name" value="NUDIX_hydrolase-like_dom_sf"/>
</dbReference>
<keyword evidence="12" id="KW-0234">DNA repair</keyword>
<dbReference type="SMART" id="SM00525">
    <property type="entry name" value="FES"/>
    <property type="match status" value="1"/>
</dbReference>
<evidence type="ECO:0000256" key="12">
    <source>
        <dbReference type="ARBA" id="ARBA00023204"/>
    </source>
</evidence>
<evidence type="ECO:0000256" key="11">
    <source>
        <dbReference type="ARBA" id="ARBA00022842"/>
    </source>
</evidence>
<evidence type="ECO:0000256" key="14">
    <source>
        <dbReference type="ARBA" id="ARBA00036904"/>
    </source>
</evidence>
<dbReference type="InterPro" id="IPR011257">
    <property type="entry name" value="DNA_glycosylase"/>
</dbReference>
<dbReference type="InterPro" id="IPR003651">
    <property type="entry name" value="Endonuclease3_FeS-loop_motif"/>
</dbReference>
<dbReference type="Gene3D" id="3.90.79.10">
    <property type="entry name" value="Nucleoside Triphosphate Pyrophosphohydrolase"/>
    <property type="match status" value="1"/>
</dbReference>
<keyword evidence="11" id="KW-0460">Magnesium</keyword>
<dbReference type="Gene3D" id="1.10.1670.10">
    <property type="entry name" value="Helix-hairpin-Helix base-excision DNA repair enzymes (C-terminal)"/>
    <property type="match status" value="1"/>
</dbReference>
<dbReference type="CDD" id="cd03425">
    <property type="entry name" value="NUDIX_MutT_NudA_like"/>
    <property type="match status" value="1"/>
</dbReference>
<evidence type="ECO:0000313" key="22">
    <source>
        <dbReference type="Proteomes" id="UP001209681"/>
    </source>
</evidence>
<evidence type="ECO:0000256" key="9">
    <source>
        <dbReference type="ARBA" id="ARBA00022763"/>
    </source>
</evidence>
<dbReference type="PROSITE" id="PS00893">
    <property type="entry name" value="NUDIX_BOX"/>
    <property type="match status" value="1"/>
</dbReference>
<comment type="cofactor">
    <cofactor evidence="2">
        <name>Mg(2+)</name>
        <dbReference type="ChEBI" id="CHEBI:18420"/>
    </cofactor>
</comment>
<evidence type="ECO:0000256" key="6">
    <source>
        <dbReference type="ARBA" id="ARBA00022457"/>
    </source>
</evidence>
<evidence type="ECO:0000256" key="8">
    <source>
        <dbReference type="ARBA" id="ARBA00022723"/>
    </source>
</evidence>
<dbReference type="EC" id="3.6.1.55" evidence="15"/>
<evidence type="ECO:0000256" key="1">
    <source>
        <dbReference type="ARBA" id="ARBA00000843"/>
    </source>
</evidence>
<dbReference type="InterPro" id="IPR020084">
    <property type="entry name" value="NUDIX_hydrolase_CS"/>
</dbReference>
<evidence type="ECO:0000256" key="7">
    <source>
        <dbReference type="ARBA" id="ARBA00022705"/>
    </source>
</evidence>
<dbReference type="PRINTS" id="PR00502">
    <property type="entry name" value="NUDIXFAMILY"/>
</dbReference>
<reference evidence="21 22" key="1">
    <citation type="submission" date="2022-11" db="EMBL/GenBank/DDBJ databases">
        <title>Desulfobotulus tamanensis H1 sp. nov. - anaerobic, alkaliphilic, sulphate reducing bacterium isolated from terrestrial mud volcano.</title>
        <authorList>
            <person name="Frolova A."/>
            <person name="Merkel A.Y."/>
            <person name="Slobodkin A.I."/>
        </authorList>
    </citation>
    <scope>NUCLEOTIDE SEQUENCE [LARGE SCALE GENOMIC DNA]</scope>
    <source>
        <strain evidence="21 22">H1</strain>
    </source>
</reference>
<dbReference type="Pfam" id="PF14815">
    <property type="entry name" value="NUDIX_4"/>
    <property type="match status" value="1"/>
</dbReference>
<sequence length="189" mass="21025">MELGALVCTPAKPQCPICPVSFFCKAFDQGTTGLFPVRNTKKKVPLYHIACAAVVDVMGNILVTKRPDSGMLPGFWEFPGGKCEKGESNEVACIREVYEETGLTVTNLHHLCTIDHAYSHFRIRLALFGCPAPGLEVRLTHAVDFRWIPSAEMKTLAFPAANRKCMPALLRWLQNQPDNFFSPPCRQSD</sequence>
<comment type="caution">
    <text evidence="21">The sequence shown here is derived from an EMBL/GenBank/DDBJ whole genome shotgun (WGS) entry which is preliminary data.</text>
</comment>
<evidence type="ECO:0000256" key="18">
    <source>
        <dbReference type="ARBA" id="ARBA00041979"/>
    </source>
</evidence>
<dbReference type="SUPFAM" id="SSF55811">
    <property type="entry name" value="Nudix"/>
    <property type="match status" value="1"/>
</dbReference>